<dbReference type="InterPro" id="IPR006931">
    <property type="entry name" value="Calcipressin"/>
</dbReference>
<evidence type="ECO:0000256" key="2">
    <source>
        <dbReference type="SAM" id="MobiDB-lite"/>
    </source>
</evidence>
<dbReference type="SUPFAM" id="SSF54928">
    <property type="entry name" value="RNA-binding domain, RBD"/>
    <property type="match status" value="1"/>
</dbReference>
<gene>
    <name evidence="3" type="ORF">AB6A40_003530</name>
</gene>
<comment type="caution">
    <text evidence="3">The sequence shown here is derived from an EMBL/GenBank/DDBJ whole genome shotgun (WGS) entry which is preliminary data.</text>
</comment>
<evidence type="ECO:0000313" key="4">
    <source>
        <dbReference type="Proteomes" id="UP001608902"/>
    </source>
</evidence>
<dbReference type="Pfam" id="PF04847">
    <property type="entry name" value="Calcipressin"/>
    <property type="match status" value="1"/>
</dbReference>
<organism evidence="3 4">
    <name type="scientific">Gnathostoma spinigerum</name>
    <dbReference type="NCBI Taxonomy" id="75299"/>
    <lineage>
        <taxon>Eukaryota</taxon>
        <taxon>Metazoa</taxon>
        <taxon>Ecdysozoa</taxon>
        <taxon>Nematoda</taxon>
        <taxon>Chromadorea</taxon>
        <taxon>Rhabditida</taxon>
        <taxon>Spirurina</taxon>
        <taxon>Gnathostomatomorpha</taxon>
        <taxon>Gnathostomatoidea</taxon>
        <taxon>Gnathostomatidae</taxon>
        <taxon>Gnathostoma</taxon>
    </lineage>
</organism>
<name>A0ABD6EB02_9BILA</name>
<dbReference type="Proteomes" id="UP001608902">
    <property type="component" value="Unassembled WGS sequence"/>
</dbReference>
<dbReference type="AlphaFoldDB" id="A0ABD6EB02"/>
<evidence type="ECO:0000313" key="3">
    <source>
        <dbReference type="EMBL" id="MFH4976821.1"/>
    </source>
</evidence>
<evidence type="ECO:0008006" key="5">
    <source>
        <dbReference type="Google" id="ProtNLM"/>
    </source>
</evidence>
<dbReference type="Gene3D" id="3.30.70.330">
    <property type="match status" value="1"/>
</dbReference>
<dbReference type="InterPro" id="IPR035979">
    <property type="entry name" value="RBD_domain_sf"/>
</dbReference>
<dbReference type="PANTHER" id="PTHR10300">
    <property type="entry name" value="CALCIPRESSIN"/>
    <property type="match status" value="1"/>
</dbReference>
<dbReference type="CDD" id="cd12434">
    <property type="entry name" value="RRM_RCAN_like"/>
    <property type="match status" value="1"/>
</dbReference>
<reference evidence="3 4" key="1">
    <citation type="submission" date="2024-08" db="EMBL/GenBank/DDBJ databases">
        <title>Gnathostoma spinigerum genome.</title>
        <authorList>
            <person name="Gonzalez-Bertolin B."/>
            <person name="Monzon S."/>
            <person name="Zaballos A."/>
            <person name="Jimenez P."/>
            <person name="Dekumyoy P."/>
            <person name="Varona S."/>
            <person name="Cuesta I."/>
            <person name="Sumanam S."/>
            <person name="Adisakwattana P."/>
            <person name="Gasser R.B."/>
            <person name="Hernandez-Gonzalez A."/>
            <person name="Young N.D."/>
            <person name="Perteguer M.J."/>
        </authorList>
    </citation>
    <scope>NUCLEOTIDE SEQUENCE [LARGE SCALE GENOMIC DNA]</scope>
    <source>
        <strain evidence="3">AL3</strain>
        <tissue evidence="3">Liver</tissue>
    </source>
</reference>
<feature type="region of interest" description="Disordered" evidence="2">
    <location>
        <begin position="175"/>
        <end position="213"/>
    </location>
</feature>
<comment type="similarity">
    <text evidence="1">Belongs to the RCAN family.</text>
</comment>
<evidence type="ECO:0000256" key="1">
    <source>
        <dbReference type="ARBA" id="ARBA00008209"/>
    </source>
</evidence>
<dbReference type="PANTHER" id="PTHR10300:SF14">
    <property type="entry name" value="PROTEIN SARAH"/>
    <property type="match status" value="1"/>
</dbReference>
<sequence>MHCEVLQEKLHQIRSESDLPNAIIVTNVPMEVFSDDEQKSNFSSLFTQIETDCHFDFLRSFRRVRIIFHEPGNATAAKLLTEHLSFNGSTLRAFFAQPIRIRDQSDDGLLKLPPLEKQFLISPPASPPVGWEQCHEMAPVVCNFDLMARLAAFTVDDTYEVFEGDENKPKIIIHPASESEGTIPPQMSLPRTPRPPSDDVSPSTSSQIFTFDS</sequence>
<protein>
    <recommendedName>
        <fullName evidence="5">Calcipressin-like protein</fullName>
    </recommendedName>
</protein>
<keyword evidence="4" id="KW-1185">Reference proteome</keyword>
<dbReference type="InterPro" id="IPR012677">
    <property type="entry name" value="Nucleotide-bd_a/b_plait_sf"/>
</dbReference>
<dbReference type="FunFam" id="3.30.70.330:FF:000092">
    <property type="entry name" value="Calcipressin-2 isoform 2"/>
    <property type="match status" value="1"/>
</dbReference>
<dbReference type="GO" id="GO:0007617">
    <property type="term" value="P:mating behavior"/>
    <property type="evidence" value="ECO:0007669"/>
    <property type="project" value="UniProtKB-ARBA"/>
</dbReference>
<accession>A0ABD6EB02</accession>
<proteinExistence type="inferred from homology"/>
<dbReference type="EMBL" id="JBGFUD010001838">
    <property type="protein sequence ID" value="MFH4976821.1"/>
    <property type="molecule type" value="Genomic_DNA"/>
</dbReference>